<comment type="caution">
    <text evidence="4">The sequence shown here is derived from an EMBL/GenBank/DDBJ whole genome shotgun (WGS) entry which is preliminary data.</text>
</comment>
<evidence type="ECO:0000256" key="3">
    <source>
        <dbReference type="ARBA" id="ARBA00023163"/>
    </source>
</evidence>
<evidence type="ECO:0000313" key="4">
    <source>
        <dbReference type="EMBL" id="POB41890.1"/>
    </source>
</evidence>
<dbReference type="Pfam" id="PF08220">
    <property type="entry name" value="HTH_DeoR"/>
    <property type="match status" value="1"/>
</dbReference>
<dbReference type="SMART" id="SM00420">
    <property type="entry name" value="HTH_DEOR"/>
    <property type="match status" value="1"/>
</dbReference>
<dbReference type="PANTHER" id="PTHR30363:SF44">
    <property type="entry name" value="AGA OPERON TRANSCRIPTIONAL REPRESSOR-RELATED"/>
    <property type="match status" value="1"/>
</dbReference>
<dbReference type="PROSITE" id="PS51000">
    <property type="entry name" value="HTH_DEOR_2"/>
    <property type="match status" value="1"/>
</dbReference>
<dbReference type="SUPFAM" id="SSF46785">
    <property type="entry name" value="Winged helix' DNA-binding domain"/>
    <property type="match status" value="1"/>
</dbReference>
<keyword evidence="2" id="KW-0238">DNA-binding</keyword>
<name>A0A2S3RD72_VIBVL</name>
<dbReference type="SMART" id="SM01134">
    <property type="entry name" value="DeoRC"/>
    <property type="match status" value="1"/>
</dbReference>
<proteinExistence type="predicted"/>
<dbReference type="InterPro" id="IPR037171">
    <property type="entry name" value="NagB/RpiA_transferase-like"/>
</dbReference>
<evidence type="ECO:0000313" key="5">
    <source>
        <dbReference type="Proteomes" id="UP000237466"/>
    </source>
</evidence>
<evidence type="ECO:0000256" key="1">
    <source>
        <dbReference type="ARBA" id="ARBA00023015"/>
    </source>
</evidence>
<sequence length="243" mass="26968">MRNLLMQAASRASFIIKTISKVGQVSVVDLSEELNVSVETIRRDLKELDKKGEVVRVHGGAICKEYRDEGTSFNNRASSNVTDKMHLVEQVISNVYEGSVIGLDASSSSWLVAQSLPDIQCTVVTNSINNINVLCGKRNITIISLGGYFSEKYKAFYGMLAKNMLSEMALDLCVISCVGFDEDTGVWDSNEYNYEIKKTFIEVSEKVILLADKSKYKKKSLLRICGLDEIDLLISNAAINTKI</sequence>
<evidence type="ECO:0000256" key="2">
    <source>
        <dbReference type="ARBA" id="ARBA00023125"/>
    </source>
</evidence>
<dbReference type="InterPro" id="IPR018356">
    <property type="entry name" value="Tscrpt_reg_HTH_DeoR_CS"/>
</dbReference>
<dbReference type="InterPro" id="IPR036388">
    <property type="entry name" value="WH-like_DNA-bd_sf"/>
</dbReference>
<keyword evidence="1" id="KW-0805">Transcription regulation</keyword>
<dbReference type="PROSITE" id="PS00894">
    <property type="entry name" value="HTH_DEOR_1"/>
    <property type="match status" value="1"/>
</dbReference>
<dbReference type="SUPFAM" id="SSF100950">
    <property type="entry name" value="NagB/RpiA/CoA transferase-like"/>
    <property type="match status" value="1"/>
</dbReference>
<dbReference type="GO" id="GO:0003677">
    <property type="term" value="F:DNA binding"/>
    <property type="evidence" value="ECO:0007669"/>
    <property type="project" value="UniProtKB-KW"/>
</dbReference>
<protein>
    <submittedName>
        <fullName evidence="4">DeoR/GlpR transcriptional regulator</fullName>
    </submittedName>
</protein>
<dbReference type="Proteomes" id="UP000237466">
    <property type="component" value="Unassembled WGS sequence"/>
</dbReference>
<dbReference type="EMBL" id="PDGH01000146">
    <property type="protein sequence ID" value="POB41890.1"/>
    <property type="molecule type" value="Genomic_DNA"/>
</dbReference>
<dbReference type="InterPro" id="IPR014036">
    <property type="entry name" value="DeoR-like_C"/>
</dbReference>
<keyword evidence="3" id="KW-0804">Transcription</keyword>
<dbReference type="GO" id="GO:0003700">
    <property type="term" value="F:DNA-binding transcription factor activity"/>
    <property type="evidence" value="ECO:0007669"/>
    <property type="project" value="InterPro"/>
</dbReference>
<accession>A0A2S3RD72</accession>
<gene>
    <name evidence="4" type="ORF">CRN52_23150</name>
</gene>
<dbReference type="InterPro" id="IPR050313">
    <property type="entry name" value="Carb_Metab_HTH_regulators"/>
</dbReference>
<dbReference type="InterPro" id="IPR036390">
    <property type="entry name" value="WH_DNA-bd_sf"/>
</dbReference>
<dbReference type="AlphaFoldDB" id="A0A2S3RD72"/>
<dbReference type="PANTHER" id="PTHR30363">
    <property type="entry name" value="HTH-TYPE TRANSCRIPTIONAL REGULATOR SRLR-RELATED"/>
    <property type="match status" value="1"/>
</dbReference>
<organism evidence="4 5">
    <name type="scientific">Vibrio vulnificus</name>
    <dbReference type="NCBI Taxonomy" id="672"/>
    <lineage>
        <taxon>Bacteria</taxon>
        <taxon>Pseudomonadati</taxon>
        <taxon>Pseudomonadota</taxon>
        <taxon>Gammaproteobacteria</taxon>
        <taxon>Vibrionales</taxon>
        <taxon>Vibrionaceae</taxon>
        <taxon>Vibrio</taxon>
    </lineage>
</organism>
<dbReference type="Gene3D" id="3.40.50.1360">
    <property type="match status" value="1"/>
</dbReference>
<dbReference type="PRINTS" id="PR00037">
    <property type="entry name" value="HTHLACR"/>
</dbReference>
<reference evidence="4 5" key="1">
    <citation type="journal article" date="2018" name="Front. Microbiol.">
        <title>Phylogeny of Vibrio vulnificus from the Analysis of the Core-Genome: Implications for Intra-Species Taxonomy.</title>
        <authorList>
            <person name="Roig F.J."/>
            <person name="Gonzalez-Candelas F."/>
            <person name="Sanjuan E."/>
            <person name="Fouz B."/>
            <person name="Feil E.J."/>
            <person name="Llorens C."/>
            <person name="Baker-Austin C."/>
            <person name="Oliver J.D."/>
            <person name="Danin-Poleg Y."/>
            <person name="Gibas C.J."/>
            <person name="Kashi Y."/>
            <person name="Gulig P.A."/>
            <person name="Morrison S.S."/>
            <person name="Amaro C."/>
        </authorList>
    </citation>
    <scope>NUCLEOTIDE SEQUENCE [LARGE SCALE GENOMIC DNA]</scope>
    <source>
        <strain evidence="4 5">CECT4608</strain>
    </source>
</reference>
<dbReference type="Gene3D" id="1.10.10.10">
    <property type="entry name" value="Winged helix-like DNA-binding domain superfamily/Winged helix DNA-binding domain"/>
    <property type="match status" value="1"/>
</dbReference>
<dbReference type="Pfam" id="PF00455">
    <property type="entry name" value="DeoRC"/>
    <property type="match status" value="1"/>
</dbReference>
<dbReference type="InterPro" id="IPR001034">
    <property type="entry name" value="DeoR_HTH"/>
</dbReference>